<feature type="active site" evidence="5 6">
    <location>
        <position position="244"/>
    </location>
</feature>
<evidence type="ECO:0000256" key="3">
    <source>
        <dbReference type="ARBA" id="ARBA00023027"/>
    </source>
</evidence>
<dbReference type="PIRSF" id="PIRSF036492">
    <property type="entry name" value="ALDH"/>
    <property type="match status" value="1"/>
</dbReference>
<proteinExistence type="inferred from homology"/>
<evidence type="ECO:0000256" key="2">
    <source>
        <dbReference type="ARBA" id="ARBA00023002"/>
    </source>
</evidence>
<dbReference type="InterPro" id="IPR016163">
    <property type="entry name" value="Ald_DH_C"/>
</dbReference>
<gene>
    <name evidence="10" type="ORF">D0Z08_15375</name>
</gene>
<evidence type="ECO:0000256" key="1">
    <source>
        <dbReference type="ARBA" id="ARBA00009986"/>
    </source>
</evidence>
<name>A0A417Y0Z4_9ACTN</name>
<evidence type="ECO:0000256" key="5">
    <source>
        <dbReference type="PIRSR" id="PIRSR036492-1"/>
    </source>
</evidence>
<dbReference type="Pfam" id="PF00171">
    <property type="entry name" value="Aldedh"/>
    <property type="match status" value="1"/>
</dbReference>
<dbReference type="PANTHER" id="PTHR43570">
    <property type="entry name" value="ALDEHYDE DEHYDROGENASE"/>
    <property type="match status" value="1"/>
</dbReference>
<dbReference type="SUPFAM" id="SSF53720">
    <property type="entry name" value="ALDH-like"/>
    <property type="match status" value="1"/>
</dbReference>
<dbReference type="Proteomes" id="UP000283644">
    <property type="component" value="Unassembled WGS sequence"/>
</dbReference>
<evidence type="ECO:0000313" key="11">
    <source>
        <dbReference type="Proteomes" id="UP000283644"/>
    </source>
</evidence>
<dbReference type="InterPro" id="IPR015590">
    <property type="entry name" value="Aldehyde_DH_dom"/>
</dbReference>
<dbReference type="OrthoDB" id="6882680at2"/>
<keyword evidence="2 4" id="KW-0560">Oxidoreductase</keyword>
<comment type="caution">
    <text evidence="10">The sequence shown here is derived from an EMBL/GenBank/DDBJ whole genome shotgun (WGS) entry which is preliminary data.</text>
</comment>
<organism evidence="10 11">
    <name type="scientific">Nocardioides immobilis</name>
    <dbReference type="NCBI Taxonomy" id="2049295"/>
    <lineage>
        <taxon>Bacteria</taxon>
        <taxon>Bacillati</taxon>
        <taxon>Actinomycetota</taxon>
        <taxon>Actinomycetes</taxon>
        <taxon>Propionibacteriales</taxon>
        <taxon>Nocardioidaceae</taxon>
        <taxon>Nocardioides</taxon>
    </lineage>
</organism>
<dbReference type="Gene3D" id="3.40.309.10">
    <property type="entry name" value="Aldehyde Dehydrogenase, Chain A, domain 2"/>
    <property type="match status" value="1"/>
</dbReference>
<sequence length="501" mass="55358">MTIIDKDVTPAVSGRRTRTTEKQRNDQEPPATEVTELGEIFARQRAAFAGTSAPSLQERKDNLLKLQRLVEQNRLILVEAANADFGTRAAFETEMSEIVGTISIIRYMRRNLRSWMAPRRRSVSIWYRPAKNRVEPRPLGVVGVVSPWNFPLHLALIPAATALAAGNRVMLKVSEFTPRTSAVLKRLIEENFSRDVFYVTDGGGEVASAFTSLPFDHLLFTGSTQVGKIVAKAAADNLTPVTLELGGKSPVIVDEDYPIARAAATVAWAKLYNGGQVCISPDYVLVPRGREKEFATAAQEAARKLYPKAAGNPEYTAVLNERHYDRITGYVTEAKALGAEVITVEDPELGRSRRQLPLTMIINPPVESTVMTDEIFGPVLPIIGYDSDRAAEDFVNSRSTPLALYVLSTARRRQKHWLTRVTSGSAVVNDMMVGYLQNDLPFGGRGGSGYGAYHGREGFDAMSHLRPVMYQRAIFGRTGGQMLYPPYGKVADVLLKLMRRI</sequence>
<dbReference type="PROSITE" id="PS00687">
    <property type="entry name" value="ALDEHYDE_DEHYDR_GLU"/>
    <property type="match status" value="1"/>
</dbReference>
<evidence type="ECO:0000256" key="4">
    <source>
        <dbReference type="PIRNR" id="PIRNR036492"/>
    </source>
</evidence>
<feature type="region of interest" description="Disordered" evidence="8">
    <location>
        <begin position="1"/>
        <end position="32"/>
    </location>
</feature>
<dbReference type="GO" id="GO:0004029">
    <property type="term" value="F:aldehyde dehydrogenase (NAD+) activity"/>
    <property type="evidence" value="ECO:0007669"/>
    <property type="project" value="TreeGrafter"/>
</dbReference>
<evidence type="ECO:0000313" key="10">
    <source>
        <dbReference type="EMBL" id="RHW26330.1"/>
    </source>
</evidence>
<dbReference type="EMBL" id="QXGH01000018">
    <property type="protein sequence ID" value="RHW26330.1"/>
    <property type="molecule type" value="Genomic_DNA"/>
</dbReference>
<dbReference type="RefSeq" id="WP_118926116.1">
    <property type="nucleotide sequence ID" value="NZ_QXGH01000018.1"/>
</dbReference>
<protein>
    <recommendedName>
        <fullName evidence="4">Aldehyde dehydrogenase</fullName>
    </recommendedName>
</protein>
<comment type="similarity">
    <text evidence="1 4 7">Belongs to the aldehyde dehydrogenase family.</text>
</comment>
<dbReference type="InterPro" id="IPR012394">
    <property type="entry name" value="Aldehyde_DH_NAD(P)"/>
</dbReference>
<keyword evidence="3" id="KW-0520">NAD</keyword>
<feature type="domain" description="Aldehyde dehydrogenase" evidence="9">
    <location>
        <begin position="31"/>
        <end position="466"/>
    </location>
</feature>
<dbReference type="PANTHER" id="PTHR43570:SF20">
    <property type="entry name" value="ALDEHYDE DEHYDROGENASE ALDX-RELATED"/>
    <property type="match status" value="1"/>
</dbReference>
<dbReference type="GO" id="GO:0006081">
    <property type="term" value="P:aldehyde metabolic process"/>
    <property type="evidence" value="ECO:0007669"/>
    <property type="project" value="InterPro"/>
</dbReference>
<evidence type="ECO:0000256" key="7">
    <source>
        <dbReference type="RuleBase" id="RU003345"/>
    </source>
</evidence>
<evidence type="ECO:0000259" key="9">
    <source>
        <dbReference type="Pfam" id="PF00171"/>
    </source>
</evidence>
<dbReference type="InterPro" id="IPR029510">
    <property type="entry name" value="Ald_DH_CS_GLU"/>
</dbReference>
<dbReference type="GO" id="GO:0005737">
    <property type="term" value="C:cytoplasm"/>
    <property type="evidence" value="ECO:0007669"/>
    <property type="project" value="TreeGrafter"/>
</dbReference>
<dbReference type="Gene3D" id="3.40.605.10">
    <property type="entry name" value="Aldehyde Dehydrogenase, Chain A, domain 1"/>
    <property type="match status" value="1"/>
</dbReference>
<evidence type="ECO:0000256" key="8">
    <source>
        <dbReference type="SAM" id="MobiDB-lite"/>
    </source>
</evidence>
<reference evidence="10 11" key="1">
    <citation type="submission" date="2018-09" db="EMBL/GenBank/DDBJ databases">
        <title>Genome sequencing of Nocardioides immobilis CCTCC AB 2017083 for comparison to Nocardioides silvaticus.</title>
        <authorList>
            <person name="Li C."/>
            <person name="Wang G."/>
        </authorList>
    </citation>
    <scope>NUCLEOTIDE SEQUENCE [LARGE SCALE GENOMIC DNA]</scope>
    <source>
        <strain evidence="10 11">CCTCC AB 2017083</strain>
    </source>
</reference>
<keyword evidence="11" id="KW-1185">Reference proteome</keyword>
<dbReference type="AlphaFoldDB" id="A0A417Y0Z4"/>
<accession>A0A417Y0Z4</accession>
<feature type="compositionally biased region" description="Basic and acidic residues" evidence="8">
    <location>
        <begin position="18"/>
        <end position="27"/>
    </location>
</feature>
<evidence type="ECO:0000256" key="6">
    <source>
        <dbReference type="PROSITE-ProRule" id="PRU10007"/>
    </source>
</evidence>
<dbReference type="InterPro" id="IPR016161">
    <property type="entry name" value="Ald_DH/histidinol_DH"/>
</dbReference>
<feature type="active site" evidence="5">
    <location>
        <position position="278"/>
    </location>
</feature>
<dbReference type="InterPro" id="IPR016162">
    <property type="entry name" value="Ald_DH_N"/>
</dbReference>